<dbReference type="RefSeq" id="WP_171904644.1">
    <property type="nucleotide sequence ID" value="NZ_FNBU01000014.1"/>
</dbReference>
<evidence type="ECO:0000256" key="1">
    <source>
        <dbReference type="ARBA" id="ARBA00022491"/>
    </source>
</evidence>
<keyword evidence="4" id="KW-0804">Transcription</keyword>
<dbReference type="PROSITE" id="PS50977">
    <property type="entry name" value="HTH_TETR_2"/>
    <property type="match status" value="1"/>
</dbReference>
<dbReference type="AlphaFoldDB" id="A0A1G7LZJ6"/>
<organism evidence="7 8">
    <name type="scientific">Sporolituus thermophilus DSM 23256</name>
    <dbReference type="NCBI Taxonomy" id="1123285"/>
    <lineage>
        <taxon>Bacteria</taxon>
        <taxon>Bacillati</taxon>
        <taxon>Bacillota</taxon>
        <taxon>Negativicutes</taxon>
        <taxon>Selenomonadales</taxon>
        <taxon>Sporomusaceae</taxon>
        <taxon>Sporolituus</taxon>
    </lineage>
</organism>
<dbReference type="Gene3D" id="1.10.10.60">
    <property type="entry name" value="Homeodomain-like"/>
    <property type="match status" value="1"/>
</dbReference>
<dbReference type="STRING" id="1123285.SAMN05660235_01963"/>
<proteinExistence type="predicted"/>
<dbReference type="InterPro" id="IPR050109">
    <property type="entry name" value="HTH-type_TetR-like_transc_reg"/>
</dbReference>
<evidence type="ECO:0000256" key="5">
    <source>
        <dbReference type="PROSITE-ProRule" id="PRU00335"/>
    </source>
</evidence>
<name>A0A1G7LZJ6_9FIRM</name>
<keyword evidence="1" id="KW-0678">Repressor</keyword>
<evidence type="ECO:0000313" key="8">
    <source>
        <dbReference type="Proteomes" id="UP000243333"/>
    </source>
</evidence>
<keyword evidence="3 5" id="KW-0238">DNA-binding</keyword>
<protein>
    <submittedName>
        <fullName evidence="7">Transcriptional regulator, TetR family</fullName>
    </submittedName>
</protein>
<accession>A0A1G7LZJ6</accession>
<gene>
    <name evidence="7" type="ORF">SAMN05660235_01963</name>
</gene>
<keyword evidence="8" id="KW-1185">Reference proteome</keyword>
<feature type="domain" description="HTH tetR-type" evidence="6">
    <location>
        <begin position="1"/>
        <end position="58"/>
    </location>
</feature>
<dbReference type="PANTHER" id="PTHR30055">
    <property type="entry name" value="HTH-TYPE TRANSCRIPTIONAL REGULATOR RUTR"/>
    <property type="match status" value="1"/>
</dbReference>
<dbReference type="PRINTS" id="PR00455">
    <property type="entry name" value="HTHTETR"/>
</dbReference>
<dbReference type="GO" id="GO:0000976">
    <property type="term" value="F:transcription cis-regulatory region binding"/>
    <property type="evidence" value="ECO:0007669"/>
    <property type="project" value="TreeGrafter"/>
</dbReference>
<evidence type="ECO:0000256" key="2">
    <source>
        <dbReference type="ARBA" id="ARBA00023015"/>
    </source>
</evidence>
<dbReference type="InterPro" id="IPR001647">
    <property type="entry name" value="HTH_TetR"/>
</dbReference>
<keyword evidence="2" id="KW-0805">Transcription regulation</keyword>
<feature type="DNA-binding region" description="H-T-H motif" evidence="5">
    <location>
        <begin position="21"/>
        <end position="40"/>
    </location>
</feature>
<evidence type="ECO:0000256" key="4">
    <source>
        <dbReference type="ARBA" id="ARBA00023163"/>
    </source>
</evidence>
<evidence type="ECO:0000256" key="3">
    <source>
        <dbReference type="ARBA" id="ARBA00023125"/>
    </source>
</evidence>
<dbReference type="Proteomes" id="UP000243333">
    <property type="component" value="Unassembled WGS sequence"/>
</dbReference>
<dbReference type="InterPro" id="IPR009057">
    <property type="entry name" value="Homeodomain-like_sf"/>
</dbReference>
<dbReference type="SUPFAM" id="SSF48498">
    <property type="entry name" value="Tetracyclin repressor-like, C-terminal domain"/>
    <property type="match status" value="1"/>
</dbReference>
<dbReference type="Pfam" id="PF00440">
    <property type="entry name" value="TetR_N"/>
    <property type="match status" value="1"/>
</dbReference>
<dbReference type="InterPro" id="IPR036271">
    <property type="entry name" value="Tet_transcr_reg_TetR-rel_C_sf"/>
</dbReference>
<dbReference type="SUPFAM" id="SSF46689">
    <property type="entry name" value="Homeodomain-like"/>
    <property type="match status" value="1"/>
</dbReference>
<evidence type="ECO:0000313" key="7">
    <source>
        <dbReference type="EMBL" id="SDF54863.1"/>
    </source>
</evidence>
<evidence type="ECO:0000259" key="6">
    <source>
        <dbReference type="PROSITE" id="PS50977"/>
    </source>
</evidence>
<reference evidence="8" key="1">
    <citation type="submission" date="2016-10" db="EMBL/GenBank/DDBJ databases">
        <authorList>
            <person name="Varghese N."/>
            <person name="Submissions S."/>
        </authorList>
    </citation>
    <scope>NUCLEOTIDE SEQUENCE [LARGE SCALE GENOMIC DNA]</scope>
    <source>
        <strain evidence="8">DSM 23256</strain>
    </source>
</reference>
<dbReference type="Gene3D" id="1.10.357.10">
    <property type="entry name" value="Tetracycline Repressor, domain 2"/>
    <property type="match status" value="1"/>
</dbReference>
<dbReference type="GO" id="GO:0003700">
    <property type="term" value="F:DNA-binding transcription factor activity"/>
    <property type="evidence" value="ECO:0007669"/>
    <property type="project" value="TreeGrafter"/>
</dbReference>
<dbReference type="EMBL" id="FNBU01000014">
    <property type="protein sequence ID" value="SDF54863.1"/>
    <property type="molecule type" value="Genomic_DNA"/>
</dbReference>
<sequence length="189" mass="21375">MRTRIMQAAVEAMQEHGIRFTMSDLARRLAVSKSTLYAYFSSKEALVGAILEAIAADIQKQQEEKIQSSSTSLPEKLRAMLATFPKTIGPLNDRIIDDIRRHMPNEWTKIEKFRHSRWLITEQLLQQGIACGLLRPVNLAIVRAMLFGTIDELANYQFLVQNNLTFRDALTTVADILVNGLATGQNKEE</sequence>
<dbReference type="PANTHER" id="PTHR30055:SF175">
    <property type="entry name" value="HTH-TYPE TRANSCRIPTIONAL REPRESSOR KSTR2"/>
    <property type="match status" value="1"/>
</dbReference>